<accession>A0A5B9DRS4</accession>
<dbReference type="PANTHER" id="PTHR37422">
    <property type="entry name" value="TEICHURONIC ACID BIOSYNTHESIS PROTEIN TUAE"/>
    <property type="match status" value="1"/>
</dbReference>
<dbReference type="KEGG" id="yti:FNA67_16985"/>
<protein>
    <submittedName>
        <fullName evidence="6">O-antigen ligase family protein</fullName>
    </submittedName>
</protein>
<dbReference type="Pfam" id="PF04932">
    <property type="entry name" value="Wzy_C"/>
    <property type="match status" value="1"/>
</dbReference>
<proteinExistence type="predicted"/>
<reference evidence="6 7" key="1">
    <citation type="journal article" date="2015" name="Int. J. Syst. Evol. Microbiol.">
        <title>Youhaiella tibetensis gen. nov., sp. nov., isolated from subsurface sediment.</title>
        <authorList>
            <person name="Wang Y.X."/>
            <person name="Huang F.Q."/>
            <person name="Nogi Y."/>
            <person name="Pang S.J."/>
            <person name="Wang P.K."/>
            <person name="Lv J."/>
        </authorList>
    </citation>
    <scope>NUCLEOTIDE SEQUENCE [LARGE SCALE GENOMIC DNA]</scope>
    <source>
        <strain evidence="7">fig4</strain>
    </source>
</reference>
<feature type="domain" description="O-antigen ligase-related" evidence="5">
    <location>
        <begin position="220"/>
        <end position="360"/>
    </location>
</feature>
<dbReference type="AlphaFoldDB" id="A0A5B9DRS4"/>
<evidence type="ECO:0000256" key="3">
    <source>
        <dbReference type="ARBA" id="ARBA00022989"/>
    </source>
</evidence>
<dbReference type="EMBL" id="CP041690">
    <property type="protein sequence ID" value="QEE21772.1"/>
    <property type="molecule type" value="Genomic_DNA"/>
</dbReference>
<dbReference type="GO" id="GO:0016020">
    <property type="term" value="C:membrane"/>
    <property type="evidence" value="ECO:0007669"/>
    <property type="project" value="UniProtKB-SubCell"/>
</dbReference>
<evidence type="ECO:0000259" key="5">
    <source>
        <dbReference type="Pfam" id="PF04932"/>
    </source>
</evidence>
<evidence type="ECO:0000256" key="2">
    <source>
        <dbReference type="ARBA" id="ARBA00022692"/>
    </source>
</evidence>
<dbReference type="OrthoDB" id="9796592at2"/>
<keyword evidence="4" id="KW-0472">Membrane</keyword>
<keyword evidence="2" id="KW-0812">Transmembrane</keyword>
<dbReference type="InterPro" id="IPR007016">
    <property type="entry name" value="O-antigen_ligase-rel_domated"/>
</dbReference>
<evidence type="ECO:0000256" key="1">
    <source>
        <dbReference type="ARBA" id="ARBA00004141"/>
    </source>
</evidence>
<evidence type="ECO:0000313" key="6">
    <source>
        <dbReference type="EMBL" id="QEE21772.1"/>
    </source>
</evidence>
<dbReference type="PANTHER" id="PTHR37422:SF21">
    <property type="entry name" value="EXOQ-LIKE PROTEIN"/>
    <property type="match status" value="1"/>
</dbReference>
<evidence type="ECO:0000256" key="4">
    <source>
        <dbReference type="ARBA" id="ARBA00023136"/>
    </source>
</evidence>
<name>A0A5B9DRS4_9HYPH</name>
<keyword evidence="7" id="KW-1185">Reference proteome</keyword>
<comment type="subcellular location">
    <subcellularLocation>
        <location evidence="1">Membrane</location>
        <topology evidence="1">Multi-pass membrane protein</topology>
    </subcellularLocation>
</comment>
<evidence type="ECO:0000313" key="7">
    <source>
        <dbReference type="Proteomes" id="UP000321062"/>
    </source>
</evidence>
<dbReference type="RefSeq" id="WP_147657138.1">
    <property type="nucleotide sequence ID" value="NZ_BMFM01000002.1"/>
</dbReference>
<organism evidence="6 7">
    <name type="scientific">Paradevosia tibetensis</name>
    <dbReference type="NCBI Taxonomy" id="1447062"/>
    <lineage>
        <taxon>Bacteria</taxon>
        <taxon>Pseudomonadati</taxon>
        <taxon>Pseudomonadota</taxon>
        <taxon>Alphaproteobacteria</taxon>
        <taxon>Hyphomicrobiales</taxon>
        <taxon>Devosiaceae</taxon>
        <taxon>Paradevosia</taxon>
    </lineage>
</organism>
<sequence length="437" mass="48116">MPAGIHPSGKPMSLVHTTDSAALAGRAAGAEYIQARARAWLPLMVAAWIFSGGIILFEPSFYEFLFLPVLGLAILAGMRLYRSTLPLLVLTIAFVPFSLIAAFQVVNIEMSQAFIFAIVTIFLLLTTYFAANYVAVDTHRRMRAIIIAYAAIAVISSVIGVLGYLHLVPNGDLFLLYGRVKAMFKDPNVFGPFLILPAIYALQRILMTRDLKRMLVAGAIFMIILVGVFASFSRAAWGNFAAASLLCFLMVFLLEAGVRDKVRQIMLALAGGAALIVLLAGIISTPAFNSLFETRASVTQDYDTGETGRLGRQGYAFDLALQHPWGLGPMEFGTLEIAEAPHNSYVTVLHHYGWGGGLAYYLLIILTLWRGFWGLRFKANRLLLIPLLATYVPLVVEAAIIDIDHWRHYFLIVGLIWGVTTFNAADQPRRDREAALI</sequence>
<gene>
    <name evidence="6" type="ORF">FNA67_16985</name>
</gene>
<dbReference type="Proteomes" id="UP000321062">
    <property type="component" value="Chromosome"/>
</dbReference>
<dbReference type="InterPro" id="IPR051533">
    <property type="entry name" value="WaaL-like"/>
</dbReference>
<keyword evidence="3" id="KW-1133">Transmembrane helix</keyword>
<keyword evidence="6" id="KW-0436">Ligase</keyword>
<dbReference type="GO" id="GO:0016874">
    <property type="term" value="F:ligase activity"/>
    <property type="evidence" value="ECO:0007669"/>
    <property type="project" value="UniProtKB-KW"/>
</dbReference>